<evidence type="ECO:0008006" key="4">
    <source>
        <dbReference type="Google" id="ProtNLM"/>
    </source>
</evidence>
<dbReference type="AlphaFoldDB" id="A0A224XXF7"/>
<proteinExistence type="predicted"/>
<reference evidence="3" key="1">
    <citation type="journal article" date="2018" name="PLoS Negl. Trop. Dis.">
        <title>An insight into the salivary gland and fat body transcriptome of Panstrongylus lignarius (Hemiptera: Heteroptera), the main vector of Chagas disease in Peru.</title>
        <authorList>
            <person name="Nevoa J.C."/>
            <person name="Mendes M.T."/>
            <person name="da Silva M.V."/>
            <person name="Soares S.C."/>
            <person name="Oliveira C.J.F."/>
            <person name="Ribeiro J.M.C."/>
        </authorList>
    </citation>
    <scope>NUCLEOTIDE SEQUENCE</scope>
</reference>
<keyword evidence="1" id="KW-0812">Transmembrane</keyword>
<feature type="transmembrane region" description="Helical" evidence="1">
    <location>
        <begin position="31"/>
        <end position="48"/>
    </location>
</feature>
<feature type="chain" id="PRO_5012352668" description="Secreted protein" evidence="2">
    <location>
        <begin position="20"/>
        <end position="73"/>
    </location>
</feature>
<protein>
    <recommendedName>
        <fullName evidence="4">Secreted protein</fullName>
    </recommendedName>
</protein>
<name>A0A224XXF7_9HEMI</name>
<accession>A0A224XXF7</accession>
<keyword evidence="1" id="KW-0472">Membrane</keyword>
<sequence length="73" mass="8570">MRWFFSFLFFLCFLTKFGSFTNLICEMIRELSISIIFIAVSNVNFWAFKKSIFGNFSPLFCFTLGHVNTQCSI</sequence>
<organism evidence="3">
    <name type="scientific">Panstrongylus lignarius</name>
    <dbReference type="NCBI Taxonomy" id="156445"/>
    <lineage>
        <taxon>Eukaryota</taxon>
        <taxon>Metazoa</taxon>
        <taxon>Ecdysozoa</taxon>
        <taxon>Arthropoda</taxon>
        <taxon>Hexapoda</taxon>
        <taxon>Insecta</taxon>
        <taxon>Pterygota</taxon>
        <taxon>Neoptera</taxon>
        <taxon>Paraneoptera</taxon>
        <taxon>Hemiptera</taxon>
        <taxon>Heteroptera</taxon>
        <taxon>Panheteroptera</taxon>
        <taxon>Cimicomorpha</taxon>
        <taxon>Reduviidae</taxon>
        <taxon>Triatominae</taxon>
        <taxon>Panstrongylus</taxon>
    </lineage>
</organism>
<keyword evidence="2" id="KW-0732">Signal</keyword>
<evidence type="ECO:0000256" key="2">
    <source>
        <dbReference type="SAM" id="SignalP"/>
    </source>
</evidence>
<dbReference type="EMBL" id="GFTR01000442">
    <property type="protein sequence ID" value="JAW15984.1"/>
    <property type="molecule type" value="Transcribed_RNA"/>
</dbReference>
<evidence type="ECO:0000313" key="3">
    <source>
        <dbReference type="EMBL" id="JAW15984.1"/>
    </source>
</evidence>
<feature type="signal peptide" evidence="2">
    <location>
        <begin position="1"/>
        <end position="19"/>
    </location>
</feature>
<keyword evidence="1" id="KW-1133">Transmembrane helix</keyword>
<evidence type="ECO:0000256" key="1">
    <source>
        <dbReference type="SAM" id="Phobius"/>
    </source>
</evidence>